<dbReference type="eggNOG" id="ENOG502S7IA">
    <property type="taxonomic scope" value="Eukaryota"/>
</dbReference>
<dbReference type="AlphaFoldDB" id="A0A0W0FRP6"/>
<evidence type="ECO:0000256" key="1">
    <source>
        <dbReference type="ARBA" id="ARBA00003548"/>
    </source>
</evidence>
<organism evidence="5 6">
    <name type="scientific">Moniliophthora roreri</name>
    <name type="common">Frosty pod rot fungus</name>
    <name type="synonym">Monilia roreri</name>
    <dbReference type="NCBI Taxonomy" id="221103"/>
    <lineage>
        <taxon>Eukaryota</taxon>
        <taxon>Fungi</taxon>
        <taxon>Dikarya</taxon>
        <taxon>Basidiomycota</taxon>
        <taxon>Agaricomycotina</taxon>
        <taxon>Agaricomycetes</taxon>
        <taxon>Agaricomycetidae</taxon>
        <taxon>Agaricales</taxon>
        <taxon>Marasmiineae</taxon>
        <taxon>Marasmiaceae</taxon>
        <taxon>Moniliophthora</taxon>
    </lineage>
</organism>
<sequence>MKSVCQRLALHRFYSISSSAEFLQKWRNSPITTPPKSILDDDDSPVDLSEDNDAVNRTLPNPIPLHRRKPSKTPTPTQFKIHRDAMQKDFPDGWNPPKKLSREAMEGLRELHHLDKQKFSTPVLAEKFRISPEAVRRILKSKWQQPKEKREKLAERDRQYTTLNRLKERLKERMEADKLTEARTGRTLGVNSKDRFTFQ</sequence>
<dbReference type="Pfam" id="PF06413">
    <property type="entry name" value="Neugrin"/>
    <property type="match status" value="1"/>
</dbReference>
<evidence type="ECO:0000256" key="4">
    <source>
        <dbReference type="SAM" id="MobiDB-lite"/>
    </source>
</evidence>
<dbReference type="GO" id="GO:0005634">
    <property type="term" value="C:nucleus"/>
    <property type="evidence" value="ECO:0007669"/>
    <property type="project" value="TreeGrafter"/>
</dbReference>
<dbReference type="PANTHER" id="PTHR13475">
    <property type="entry name" value="NEUGRIN"/>
    <property type="match status" value="1"/>
</dbReference>
<dbReference type="InterPro" id="IPR010487">
    <property type="entry name" value="NGRN/Rrg9"/>
</dbReference>
<accession>A0A0W0FRP6</accession>
<feature type="region of interest" description="Disordered" evidence="4">
    <location>
        <begin position="31"/>
        <end position="77"/>
    </location>
</feature>
<proteinExistence type="inferred from homology"/>
<evidence type="ECO:0000256" key="3">
    <source>
        <dbReference type="ARBA" id="ARBA00013566"/>
    </source>
</evidence>
<protein>
    <recommendedName>
        <fullName evidence="3">Required for respiratory growth protein 9, mitochondrial</fullName>
    </recommendedName>
</protein>
<dbReference type="PANTHER" id="PTHR13475:SF3">
    <property type="entry name" value="NEUGRIN"/>
    <property type="match status" value="1"/>
</dbReference>
<feature type="region of interest" description="Disordered" evidence="4">
    <location>
        <begin position="172"/>
        <end position="199"/>
    </location>
</feature>
<comment type="caution">
    <text evidence="5">The sequence shown here is derived from an EMBL/GenBank/DDBJ whole genome shotgun (WGS) entry which is preliminary data.</text>
</comment>
<name>A0A0W0FRP6_MONRR</name>
<evidence type="ECO:0000313" key="6">
    <source>
        <dbReference type="Proteomes" id="UP000054988"/>
    </source>
</evidence>
<comment type="similarity">
    <text evidence="2">Belongs to the RRG9 family.</text>
</comment>
<feature type="compositionally biased region" description="Acidic residues" evidence="4">
    <location>
        <begin position="40"/>
        <end position="53"/>
    </location>
</feature>
<comment type="function">
    <text evidence="1">Required for respiratory activity and maintenance and expression of the mitochondrial genome.</text>
</comment>
<evidence type="ECO:0000313" key="5">
    <source>
        <dbReference type="EMBL" id="KTB38840.1"/>
    </source>
</evidence>
<feature type="compositionally biased region" description="Basic and acidic residues" evidence="4">
    <location>
        <begin position="172"/>
        <end position="184"/>
    </location>
</feature>
<reference evidence="5 6" key="1">
    <citation type="submission" date="2015-12" db="EMBL/GenBank/DDBJ databases">
        <title>Draft genome sequence of Moniliophthora roreri, the causal agent of frosty pod rot of cacao.</title>
        <authorList>
            <person name="Aime M.C."/>
            <person name="Diaz-Valderrama J.R."/>
            <person name="Kijpornyongpan T."/>
            <person name="Phillips-Mora W."/>
        </authorList>
    </citation>
    <scope>NUCLEOTIDE SEQUENCE [LARGE SCALE GENOMIC DNA]</scope>
    <source>
        <strain evidence="5 6">MCA 2952</strain>
    </source>
</reference>
<gene>
    <name evidence="5" type="ORF">WG66_8611</name>
</gene>
<dbReference type="EMBL" id="LATX01001727">
    <property type="protein sequence ID" value="KTB38840.1"/>
    <property type="molecule type" value="Genomic_DNA"/>
</dbReference>
<evidence type="ECO:0000256" key="2">
    <source>
        <dbReference type="ARBA" id="ARBA00010895"/>
    </source>
</evidence>
<dbReference type="Proteomes" id="UP000054988">
    <property type="component" value="Unassembled WGS sequence"/>
</dbReference>